<reference evidence="1 2" key="1">
    <citation type="submission" date="2019-09" db="EMBL/GenBank/DDBJ databases">
        <title>Whole genome shotgun sequencing (WGS) of Ellagibacter isourolithinifaciens DSM 104140(T) and Adlercreutzia muris DSM 29508(T).</title>
        <authorList>
            <person name="Stoll D.A."/>
            <person name="Danylec N."/>
            <person name="Huch M."/>
        </authorList>
    </citation>
    <scope>NUCLEOTIDE SEQUENCE [LARGE SCALE GENOMIC DNA]</scope>
    <source>
        <strain evidence="1 2">DSM 104140</strain>
    </source>
</reference>
<keyword evidence="2" id="KW-1185">Reference proteome</keyword>
<accession>A0A6N6NJY7</accession>
<dbReference type="InterPro" id="IPR020945">
    <property type="entry name" value="DMSO/NO3_reduct_chaperone"/>
</dbReference>
<name>A0A6N6NJY7_9ACTN</name>
<dbReference type="RefSeq" id="WP_158050119.1">
    <property type="nucleotide sequence ID" value="NZ_WAJR01000025.1"/>
</dbReference>
<protein>
    <submittedName>
        <fullName evidence="1">Nitrate reductase delta subunit</fullName>
    </submittedName>
</protein>
<dbReference type="Proteomes" id="UP000468668">
    <property type="component" value="Unassembled WGS sequence"/>
</dbReference>
<sequence length="225" mass="24825">MLDDAAVFSILSKCFAPVDKAEWENLSARKAWAEFLDGARFILQNGGSLGLDKSPADYRRGNHAPLQDFLSECEVCALFCPPTYEEMRQFAARHFTGGLPESALPIESLYVNTAKAGDLLSPVDGKGMYLGTSARYMSALAEQLGFGIPFEFSDCPDHLALELDMVAVLLRSGMVDEARTFLSERFNWLTAYRRRLINLGSEANFYVCLCDLLIGIVAEQAEDAA</sequence>
<proteinExistence type="predicted"/>
<dbReference type="GeneID" id="98658466"/>
<evidence type="ECO:0000313" key="1">
    <source>
        <dbReference type="EMBL" id="KAB1637998.1"/>
    </source>
</evidence>
<dbReference type="Pfam" id="PF02613">
    <property type="entry name" value="Nitrate_red_del"/>
    <property type="match status" value="1"/>
</dbReference>
<organism evidence="1 2">
    <name type="scientific">Ellagibacter isourolithinifaciens</name>
    <dbReference type="NCBI Taxonomy" id="2137581"/>
    <lineage>
        <taxon>Bacteria</taxon>
        <taxon>Bacillati</taxon>
        <taxon>Actinomycetota</taxon>
        <taxon>Coriobacteriia</taxon>
        <taxon>Eggerthellales</taxon>
        <taxon>Eggerthellaceae</taxon>
        <taxon>Ellagibacter</taxon>
    </lineage>
</organism>
<dbReference type="OrthoDB" id="3173009at2"/>
<evidence type="ECO:0000313" key="2">
    <source>
        <dbReference type="Proteomes" id="UP000468668"/>
    </source>
</evidence>
<dbReference type="AlphaFoldDB" id="A0A6N6NJY7"/>
<dbReference type="InterPro" id="IPR036411">
    <property type="entry name" value="TorD-like_sf"/>
</dbReference>
<dbReference type="SUPFAM" id="SSF89155">
    <property type="entry name" value="TorD-like"/>
    <property type="match status" value="1"/>
</dbReference>
<dbReference type="Gene3D" id="1.10.3480.10">
    <property type="entry name" value="TorD-like"/>
    <property type="match status" value="1"/>
</dbReference>
<gene>
    <name evidence="1" type="ORF">F8C90_08600</name>
</gene>
<comment type="caution">
    <text evidence="1">The sequence shown here is derived from an EMBL/GenBank/DDBJ whole genome shotgun (WGS) entry which is preliminary data.</text>
</comment>
<dbReference type="EMBL" id="WAJR01000025">
    <property type="protein sequence ID" value="KAB1637998.1"/>
    <property type="molecule type" value="Genomic_DNA"/>
</dbReference>